<feature type="domain" description="RNA polymerase sigma factor 70 region 4 type 2" evidence="7">
    <location>
        <begin position="110"/>
        <end position="155"/>
    </location>
</feature>
<dbReference type="PANTHER" id="PTHR43133:SF8">
    <property type="entry name" value="RNA POLYMERASE SIGMA FACTOR HI_1459-RELATED"/>
    <property type="match status" value="1"/>
</dbReference>
<dbReference type="NCBIfam" id="TIGR02937">
    <property type="entry name" value="sigma70-ECF"/>
    <property type="match status" value="1"/>
</dbReference>
<dbReference type="SUPFAM" id="SSF88659">
    <property type="entry name" value="Sigma3 and sigma4 domains of RNA polymerase sigma factors"/>
    <property type="match status" value="1"/>
</dbReference>
<protein>
    <submittedName>
        <fullName evidence="9">RNA polymerase sigma-70 factor, ECF subfamily</fullName>
    </submittedName>
</protein>
<dbReference type="GO" id="GO:0003677">
    <property type="term" value="F:DNA binding"/>
    <property type="evidence" value="ECO:0007669"/>
    <property type="project" value="UniProtKB-KW"/>
</dbReference>
<comment type="caution">
    <text evidence="8">The sequence shown here is derived from an EMBL/GenBank/DDBJ whole genome shotgun (WGS) entry which is preliminary data.</text>
</comment>
<dbReference type="GO" id="GO:0006352">
    <property type="term" value="P:DNA-templated transcription initiation"/>
    <property type="evidence" value="ECO:0007669"/>
    <property type="project" value="InterPro"/>
</dbReference>
<proteinExistence type="inferred from homology"/>
<sequence length="180" mass="20969">MQPKDEDVERTEGYYHRYGEAVHRRCQRLLGDDAQAWDVTQEVFLRVHVHLKQVREATSALSWLLTVADRQCFSLLRRRRTERTCAITLRAPVDDELDTSMERFVTDADLLRHVLAHCPEDVQRIVAHRFLDELEQEQIATLLDVSRKTVQRKLQTFFETARRLLEVSPSAVSWKGPASA</sequence>
<dbReference type="GO" id="GO:0016987">
    <property type="term" value="F:sigma factor activity"/>
    <property type="evidence" value="ECO:0007669"/>
    <property type="project" value="UniProtKB-KW"/>
</dbReference>
<dbReference type="STRING" id="1334629.MFUL124B02_24185"/>
<dbReference type="Gene3D" id="1.10.10.10">
    <property type="entry name" value="Winged helix-like DNA-binding domain superfamily/Winged helix DNA-binding domain"/>
    <property type="match status" value="1"/>
</dbReference>
<dbReference type="Gene3D" id="1.10.1740.10">
    <property type="match status" value="1"/>
</dbReference>
<reference evidence="9 10" key="1">
    <citation type="submission" date="2016-10" db="EMBL/GenBank/DDBJ databases">
        <authorList>
            <person name="Varghese N."/>
            <person name="Submissions S."/>
        </authorList>
    </citation>
    <scope>NUCLEOTIDE SEQUENCE [LARGE SCALE GENOMIC DNA]</scope>
    <source>
        <strain evidence="9 10">DSM 16525</strain>
    </source>
</reference>
<dbReference type="Proteomes" id="UP000183760">
    <property type="component" value="Unassembled WGS sequence"/>
</dbReference>
<evidence type="ECO:0000256" key="1">
    <source>
        <dbReference type="ARBA" id="ARBA00010641"/>
    </source>
</evidence>
<evidence type="ECO:0000256" key="4">
    <source>
        <dbReference type="ARBA" id="ARBA00023125"/>
    </source>
</evidence>
<dbReference type="InterPro" id="IPR014284">
    <property type="entry name" value="RNA_pol_sigma-70_dom"/>
</dbReference>
<dbReference type="Proteomes" id="UP000321514">
    <property type="component" value="Unassembled WGS sequence"/>
</dbReference>
<evidence type="ECO:0000256" key="3">
    <source>
        <dbReference type="ARBA" id="ARBA00023082"/>
    </source>
</evidence>
<dbReference type="InterPro" id="IPR036388">
    <property type="entry name" value="WH-like_DNA-bd_sf"/>
</dbReference>
<feature type="domain" description="RNA polymerase sigma-70 region 2" evidence="6">
    <location>
        <begin position="15"/>
        <end position="80"/>
    </location>
</feature>
<evidence type="ECO:0000313" key="10">
    <source>
        <dbReference type="Proteomes" id="UP000183760"/>
    </source>
</evidence>
<evidence type="ECO:0000259" key="7">
    <source>
        <dbReference type="Pfam" id="PF08281"/>
    </source>
</evidence>
<reference evidence="8 11" key="2">
    <citation type="submission" date="2019-07" db="EMBL/GenBank/DDBJ databases">
        <title>Whole genome shotgun sequence of Myxococcus fulvus NBRC 100333.</title>
        <authorList>
            <person name="Hosoyama A."/>
            <person name="Uohara A."/>
            <person name="Ohji S."/>
            <person name="Ichikawa N."/>
        </authorList>
    </citation>
    <scope>NUCLEOTIDE SEQUENCE [LARGE SCALE GENOMIC DNA]</scope>
    <source>
        <strain evidence="8 11">NBRC 100333</strain>
    </source>
</reference>
<gene>
    <name evidence="8" type="ORF">MFU01_56600</name>
    <name evidence="9" type="ORF">SAMN05443572_103206</name>
</gene>
<comment type="similarity">
    <text evidence="1">Belongs to the sigma-70 factor family. ECF subfamily.</text>
</comment>
<dbReference type="OrthoDB" id="270156at2"/>
<dbReference type="Pfam" id="PF04542">
    <property type="entry name" value="Sigma70_r2"/>
    <property type="match status" value="1"/>
</dbReference>
<keyword evidence="10" id="KW-1185">Reference proteome</keyword>
<dbReference type="InterPro" id="IPR013324">
    <property type="entry name" value="RNA_pol_sigma_r3/r4-like"/>
</dbReference>
<dbReference type="AlphaFoldDB" id="A0A511TAJ2"/>
<evidence type="ECO:0000259" key="6">
    <source>
        <dbReference type="Pfam" id="PF04542"/>
    </source>
</evidence>
<keyword evidence="3" id="KW-0731">Sigma factor</keyword>
<keyword evidence="4" id="KW-0238">DNA-binding</keyword>
<keyword evidence="2" id="KW-0805">Transcription regulation</keyword>
<dbReference type="PANTHER" id="PTHR43133">
    <property type="entry name" value="RNA POLYMERASE ECF-TYPE SIGMA FACTO"/>
    <property type="match status" value="1"/>
</dbReference>
<dbReference type="RefSeq" id="WP_074951981.1">
    <property type="nucleotide sequence ID" value="NZ_BJXR01000039.1"/>
</dbReference>
<evidence type="ECO:0000313" key="11">
    <source>
        <dbReference type="Proteomes" id="UP000321514"/>
    </source>
</evidence>
<dbReference type="SUPFAM" id="SSF88946">
    <property type="entry name" value="Sigma2 domain of RNA polymerase sigma factors"/>
    <property type="match status" value="1"/>
</dbReference>
<evidence type="ECO:0000313" key="9">
    <source>
        <dbReference type="EMBL" id="SET78398.1"/>
    </source>
</evidence>
<dbReference type="InterPro" id="IPR013249">
    <property type="entry name" value="RNA_pol_sigma70_r4_t2"/>
</dbReference>
<evidence type="ECO:0000313" key="8">
    <source>
        <dbReference type="EMBL" id="GEN10623.1"/>
    </source>
</evidence>
<dbReference type="Pfam" id="PF08281">
    <property type="entry name" value="Sigma70_r4_2"/>
    <property type="match status" value="1"/>
</dbReference>
<evidence type="ECO:0000256" key="5">
    <source>
        <dbReference type="ARBA" id="ARBA00023163"/>
    </source>
</evidence>
<dbReference type="InterPro" id="IPR039425">
    <property type="entry name" value="RNA_pol_sigma-70-like"/>
</dbReference>
<evidence type="ECO:0000256" key="2">
    <source>
        <dbReference type="ARBA" id="ARBA00023015"/>
    </source>
</evidence>
<dbReference type="InterPro" id="IPR013325">
    <property type="entry name" value="RNA_pol_sigma_r2"/>
</dbReference>
<accession>A0A511TAJ2</accession>
<name>A0A511TAJ2_MYXFU</name>
<keyword evidence="5" id="KW-0804">Transcription</keyword>
<dbReference type="EMBL" id="BJXR01000039">
    <property type="protein sequence ID" value="GEN10623.1"/>
    <property type="molecule type" value="Genomic_DNA"/>
</dbReference>
<organism evidence="8 11">
    <name type="scientific">Myxococcus fulvus</name>
    <dbReference type="NCBI Taxonomy" id="33"/>
    <lineage>
        <taxon>Bacteria</taxon>
        <taxon>Pseudomonadati</taxon>
        <taxon>Myxococcota</taxon>
        <taxon>Myxococcia</taxon>
        <taxon>Myxococcales</taxon>
        <taxon>Cystobacterineae</taxon>
        <taxon>Myxococcaceae</taxon>
        <taxon>Myxococcus</taxon>
    </lineage>
</organism>
<dbReference type="InterPro" id="IPR007627">
    <property type="entry name" value="RNA_pol_sigma70_r2"/>
</dbReference>
<dbReference type="EMBL" id="FOIB01000003">
    <property type="protein sequence ID" value="SET78398.1"/>
    <property type="molecule type" value="Genomic_DNA"/>
</dbReference>